<organism evidence="1 2">
    <name type="scientific">Parelaphostrongylus tenuis</name>
    <name type="common">Meningeal worm</name>
    <dbReference type="NCBI Taxonomy" id="148309"/>
    <lineage>
        <taxon>Eukaryota</taxon>
        <taxon>Metazoa</taxon>
        <taxon>Ecdysozoa</taxon>
        <taxon>Nematoda</taxon>
        <taxon>Chromadorea</taxon>
        <taxon>Rhabditida</taxon>
        <taxon>Rhabditina</taxon>
        <taxon>Rhabditomorpha</taxon>
        <taxon>Strongyloidea</taxon>
        <taxon>Metastrongylidae</taxon>
        <taxon>Parelaphostrongylus</taxon>
    </lineage>
</organism>
<gene>
    <name evidence="1" type="ORF">KIN20_021790</name>
</gene>
<protein>
    <submittedName>
        <fullName evidence="1">Uncharacterized protein</fullName>
    </submittedName>
</protein>
<keyword evidence="2" id="KW-1185">Reference proteome</keyword>
<sequence length="53" mass="6633">MQNKYFKQEIGSISTRFEKFYARIMQFLRRTLLQIDDFDKLNNRSRFFFKDAE</sequence>
<evidence type="ECO:0000313" key="2">
    <source>
        <dbReference type="Proteomes" id="UP001196413"/>
    </source>
</evidence>
<dbReference type="AlphaFoldDB" id="A0AAD5QRT1"/>
<comment type="caution">
    <text evidence="1">The sequence shown here is derived from an EMBL/GenBank/DDBJ whole genome shotgun (WGS) entry which is preliminary data.</text>
</comment>
<accession>A0AAD5QRT1</accession>
<dbReference type="EMBL" id="JAHQIW010004413">
    <property type="protein sequence ID" value="KAJ1362278.1"/>
    <property type="molecule type" value="Genomic_DNA"/>
</dbReference>
<dbReference type="Proteomes" id="UP001196413">
    <property type="component" value="Unassembled WGS sequence"/>
</dbReference>
<evidence type="ECO:0000313" key="1">
    <source>
        <dbReference type="EMBL" id="KAJ1362278.1"/>
    </source>
</evidence>
<name>A0AAD5QRT1_PARTN</name>
<proteinExistence type="predicted"/>
<reference evidence="1" key="1">
    <citation type="submission" date="2021-06" db="EMBL/GenBank/DDBJ databases">
        <title>Parelaphostrongylus tenuis whole genome reference sequence.</title>
        <authorList>
            <person name="Garwood T.J."/>
            <person name="Larsen P.A."/>
            <person name="Fountain-Jones N.M."/>
            <person name="Garbe J.R."/>
            <person name="Macchietto M.G."/>
            <person name="Kania S.A."/>
            <person name="Gerhold R.W."/>
            <person name="Richards J.E."/>
            <person name="Wolf T.M."/>
        </authorList>
    </citation>
    <scope>NUCLEOTIDE SEQUENCE</scope>
    <source>
        <strain evidence="1">MNPRO001-30</strain>
        <tissue evidence="1">Meninges</tissue>
    </source>
</reference>